<evidence type="ECO:0000259" key="6">
    <source>
        <dbReference type="Pfam" id="PF26576"/>
    </source>
</evidence>
<dbReference type="InterPro" id="IPR059002">
    <property type="entry name" value="IBH1_N"/>
</dbReference>
<evidence type="ECO:0000256" key="4">
    <source>
        <dbReference type="ARBA" id="ARBA00023242"/>
    </source>
</evidence>
<dbReference type="PANTHER" id="PTHR33124">
    <property type="entry name" value="TRANSCRIPTION FACTOR IBH1-LIKE 1"/>
    <property type="match status" value="1"/>
</dbReference>
<dbReference type="OrthoDB" id="658598at2759"/>
<dbReference type="Pfam" id="PF26576">
    <property type="entry name" value="IBH1_N"/>
    <property type="match status" value="1"/>
</dbReference>
<evidence type="ECO:0000256" key="2">
    <source>
        <dbReference type="ARBA" id="ARBA00023015"/>
    </source>
</evidence>
<dbReference type="SUPFAM" id="SSF47459">
    <property type="entry name" value="HLH, helix-loop-helix DNA-binding domain"/>
    <property type="match status" value="1"/>
</dbReference>
<feature type="compositionally biased region" description="Acidic residues" evidence="5">
    <location>
        <begin position="107"/>
        <end position="121"/>
    </location>
</feature>
<evidence type="ECO:0000256" key="1">
    <source>
        <dbReference type="ARBA" id="ARBA00004123"/>
    </source>
</evidence>
<keyword evidence="3" id="KW-0804">Transcription</keyword>
<dbReference type="Proteomes" id="UP000504608">
    <property type="component" value="Unplaced"/>
</dbReference>
<dbReference type="PANTHER" id="PTHR33124:SF42">
    <property type="entry name" value="TRANSCRIPTION FACTOR BHLH146"/>
    <property type="match status" value="1"/>
</dbReference>
<reference evidence="8" key="1">
    <citation type="submission" date="2025-08" db="UniProtKB">
        <authorList>
            <consortium name="RefSeq"/>
        </authorList>
    </citation>
    <scope>IDENTIFICATION</scope>
    <source>
        <tissue evidence="8">Young leaves</tissue>
    </source>
</reference>
<dbReference type="InterPro" id="IPR044660">
    <property type="entry name" value="IBH1-like"/>
</dbReference>
<gene>
    <name evidence="8" type="primary">LOC111468586</name>
</gene>
<evidence type="ECO:0000313" key="8">
    <source>
        <dbReference type="RefSeq" id="XP_022969610.1"/>
    </source>
</evidence>
<proteinExistence type="predicted"/>
<dbReference type="KEGG" id="cmax:111468586"/>
<comment type="subcellular location">
    <subcellularLocation>
        <location evidence="1">Nucleus</location>
    </subcellularLocation>
</comment>
<evidence type="ECO:0000256" key="3">
    <source>
        <dbReference type="ARBA" id="ARBA00023163"/>
    </source>
</evidence>
<accession>A0A6J1I0E6</accession>
<dbReference type="GO" id="GO:0006355">
    <property type="term" value="P:regulation of DNA-templated transcription"/>
    <property type="evidence" value="ECO:0007669"/>
    <property type="project" value="InterPro"/>
</dbReference>
<feature type="region of interest" description="Disordered" evidence="5">
    <location>
        <begin position="105"/>
        <end position="125"/>
    </location>
</feature>
<feature type="domain" description="IBH1-like N-terminal" evidence="6">
    <location>
        <begin position="23"/>
        <end position="84"/>
    </location>
</feature>
<keyword evidence="4" id="KW-0539">Nucleus</keyword>
<keyword evidence="7" id="KW-1185">Reference proteome</keyword>
<dbReference type="GO" id="GO:0005634">
    <property type="term" value="C:nucleus"/>
    <property type="evidence" value="ECO:0007669"/>
    <property type="project" value="UniProtKB-SubCell"/>
</dbReference>
<dbReference type="GO" id="GO:0046983">
    <property type="term" value="F:protein dimerization activity"/>
    <property type="evidence" value="ECO:0007669"/>
    <property type="project" value="InterPro"/>
</dbReference>
<evidence type="ECO:0000256" key="5">
    <source>
        <dbReference type="SAM" id="MobiDB-lite"/>
    </source>
</evidence>
<name>A0A6J1I0E6_CUCMA</name>
<dbReference type="InterPro" id="IPR036638">
    <property type="entry name" value="HLH_DNA-bd_sf"/>
</dbReference>
<dbReference type="RefSeq" id="XP_022969610.1">
    <property type="nucleotide sequence ID" value="XM_023113842.1"/>
</dbReference>
<protein>
    <submittedName>
        <fullName evidence="8">Transcription factor bHLH146-like</fullName>
    </submittedName>
</protein>
<sequence>MGRQILRKRKRVLSLEPDKLAYTMFARNYVKYLMTSLPKISHHHQQHQQQNFQKLVKFEVDMAMAQSATEFSWGNALKKKLLQREDDNGSNGFGFSLPVKFSRENLEREDEEHEEHEEHEEREERKIENGLMKLRKIVPGGSNGELEEDDLFKQTESYIKCLELQVNVLRCLVDTNTN</sequence>
<dbReference type="AlphaFoldDB" id="A0A6J1I0E6"/>
<dbReference type="GeneID" id="111468586"/>
<organism evidence="7 8">
    <name type="scientific">Cucurbita maxima</name>
    <name type="common">Pumpkin</name>
    <name type="synonym">Winter squash</name>
    <dbReference type="NCBI Taxonomy" id="3661"/>
    <lineage>
        <taxon>Eukaryota</taxon>
        <taxon>Viridiplantae</taxon>
        <taxon>Streptophyta</taxon>
        <taxon>Embryophyta</taxon>
        <taxon>Tracheophyta</taxon>
        <taxon>Spermatophyta</taxon>
        <taxon>Magnoliopsida</taxon>
        <taxon>eudicotyledons</taxon>
        <taxon>Gunneridae</taxon>
        <taxon>Pentapetalae</taxon>
        <taxon>rosids</taxon>
        <taxon>fabids</taxon>
        <taxon>Cucurbitales</taxon>
        <taxon>Cucurbitaceae</taxon>
        <taxon>Cucurbiteae</taxon>
        <taxon>Cucurbita</taxon>
    </lineage>
</organism>
<evidence type="ECO:0000313" key="7">
    <source>
        <dbReference type="Proteomes" id="UP000504608"/>
    </source>
</evidence>
<keyword evidence="2" id="KW-0805">Transcription regulation</keyword>